<dbReference type="Proteomes" id="UP000269041">
    <property type="component" value="Unassembled WGS sequence"/>
</dbReference>
<feature type="domain" description="N-acetyltransferase" evidence="1">
    <location>
        <begin position="5"/>
        <end position="149"/>
    </location>
</feature>
<sequence length="150" mass="16803">MPNNVSFRAYTFHDKAACLTIFDTNCPDYFATNERQDYAEYLDSNPEGYEVCLLNGDIVGAFGLCGNTSDCQRLNWILISSNTQGMGIGHQFMLRVVQKAKQLECQQINISASHLSAPFFARYGAIEVSYLLDGWGLGMHKVDMELLVDN</sequence>
<comment type="caution">
    <text evidence="2">The sequence shown here is derived from an EMBL/GenBank/DDBJ whole genome shotgun (WGS) entry which is preliminary data.</text>
</comment>
<organism evidence="2 3">
    <name type="scientific">Vibrio pectenicida</name>
    <dbReference type="NCBI Taxonomy" id="62763"/>
    <lineage>
        <taxon>Bacteria</taxon>
        <taxon>Pseudomonadati</taxon>
        <taxon>Pseudomonadota</taxon>
        <taxon>Gammaproteobacteria</taxon>
        <taxon>Vibrionales</taxon>
        <taxon>Vibrionaceae</taxon>
        <taxon>Vibrio</taxon>
    </lineage>
</organism>
<dbReference type="OrthoDB" id="2380306at2"/>
<dbReference type="AlphaFoldDB" id="A0A427U2E3"/>
<proteinExistence type="predicted"/>
<dbReference type="EMBL" id="RSFA01000051">
    <property type="protein sequence ID" value="RSD30836.1"/>
    <property type="molecule type" value="Genomic_DNA"/>
</dbReference>
<dbReference type="InterPro" id="IPR000182">
    <property type="entry name" value="GNAT_dom"/>
</dbReference>
<reference evidence="2 3" key="1">
    <citation type="submission" date="2018-12" db="EMBL/GenBank/DDBJ databases">
        <title>Genomic taxonomy of the Vibrionaceae family.</title>
        <authorList>
            <person name="Gomez-Gil B."/>
            <person name="Enciso-Ibarra K."/>
        </authorList>
    </citation>
    <scope>NUCLEOTIDE SEQUENCE [LARGE SCALE GENOMIC DNA]</scope>
    <source>
        <strain evidence="2 3">CAIM 594</strain>
    </source>
</reference>
<dbReference type="PROSITE" id="PS51186">
    <property type="entry name" value="GNAT"/>
    <property type="match status" value="1"/>
</dbReference>
<dbReference type="Gene3D" id="3.40.630.30">
    <property type="match status" value="1"/>
</dbReference>
<dbReference type="GO" id="GO:0016747">
    <property type="term" value="F:acyltransferase activity, transferring groups other than amino-acyl groups"/>
    <property type="evidence" value="ECO:0007669"/>
    <property type="project" value="InterPro"/>
</dbReference>
<gene>
    <name evidence="2" type="ORF">EJA03_11925</name>
</gene>
<name>A0A427U2E3_9VIBR</name>
<dbReference type="SUPFAM" id="SSF55729">
    <property type="entry name" value="Acyl-CoA N-acyltransferases (Nat)"/>
    <property type="match status" value="1"/>
</dbReference>
<accession>A0A427U2E3</accession>
<dbReference type="InterPro" id="IPR016181">
    <property type="entry name" value="Acyl_CoA_acyltransferase"/>
</dbReference>
<evidence type="ECO:0000313" key="3">
    <source>
        <dbReference type="Proteomes" id="UP000269041"/>
    </source>
</evidence>
<dbReference type="RefSeq" id="WP_125321815.1">
    <property type="nucleotide sequence ID" value="NZ_AP024889.1"/>
</dbReference>
<evidence type="ECO:0000259" key="1">
    <source>
        <dbReference type="PROSITE" id="PS51186"/>
    </source>
</evidence>
<dbReference type="Pfam" id="PF13673">
    <property type="entry name" value="Acetyltransf_10"/>
    <property type="match status" value="1"/>
</dbReference>
<evidence type="ECO:0000313" key="2">
    <source>
        <dbReference type="EMBL" id="RSD30836.1"/>
    </source>
</evidence>
<protein>
    <submittedName>
        <fullName evidence="2">N-acetyltransferase</fullName>
    </submittedName>
</protein>
<dbReference type="CDD" id="cd04301">
    <property type="entry name" value="NAT_SF"/>
    <property type="match status" value="1"/>
</dbReference>
<keyword evidence="2" id="KW-0808">Transferase</keyword>
<keyword evidence="3" id="KW-1185">Reference proteome</keyword>